<feature type="domain" description="GFO/IDH/MocA-like oxidoreductase" evidence="2">
    <location>
        <begin position="135"/>
        <end position="262"/>
    </location>
</feature>
<keyword evidence="4" id="KW-1185">Reference proteome</keyword>
<dbReference type="RefSeq" id="WP_119319793.1">
    <property type="nucleotide sequence ID" value="NZ_AP025739.1"/>
</dbReference>
<accession>A0A402CQX2</accession>
<dbReference type="EMBL" id="AP025739">
    <property type="protein sequence ID" value="BDI34425.1"/>
    <property type="molecule type" value="Genomic_DNA"/>
</dbReference>
<proteinExistence type="predicted"/>
<evidence type="ECO:0000259" key="1">
    <source>
        <dbReference type="Pfam" id="PF01408"/>
    </source>
</evidence>
<dbReference type="KEGG" id="ccot:CCAX7_64760"/>
<protein>
    <submittedName>
        <fullName evidence="3">Uncharacterized protein</fullName>
    </submittedName>
</protein>
<evidence type="ECO:0000313" key="4">
    <source>
        <dbReference type="Proteomes" id="UP000287394"/>
    </source>
</evidence>
<dbReference type="Pfam" id="PF01408">
    <property type="entry name" value="GFO_IDH_MocA"/>
    <property type="match status" value="1"/>
</dbReference>
<dbReference type="InterPro" id="IPR051450">
    <property type="entry name" value="Gfo/Idh/MocA_Oxidoreductases"/>
</dbReference>
<reference evidence="3 4" key="1">
    <citation type="journal article" date="2019" name="Int. J. Syst. Evol. Microbiol.">
        <title>Capsulimonas corticalis gen. nov., sp. nov., an aerobic capsulated bacterium, of a novel bacterial order, Capsulimonadales ord. nov., of the class Armatimonadia of the phylum Armatimonadetes.</title>
        <authorList>
            <person name="Li J."/>
            <person name="Kudo C."/>
            <person name="Tonouchi A."/>
        </authorList>
    </citation>
    <scope>NUCLEOTIDE SEQUENCE [LARGE SCALE GENOMIC DNA]</scope>
    <source>
        <strain evidence="3 4">AX-7</strain>
    </source>
</reference>
<dbReference type="AlphaFoldDB" id="A0A402CQX2"/>
<dbReference type="PANTHER" id="PTHR43377">
    <property type="entry name" value="BILIVERDIN REDUCTASE A"/>
    <property type="match status" value="1"/>
</dbReference>
<dbReference type="InterPro" id="IPR000683">
    <property type="entry name" value="Gfo/Idh/MocA-like_OxRdtase_N"/>
</dbReference>
<dbReference type="SUPFAM" id="SSF51735">
    <property type="entry name" value="NAD(P)-binding Rossmann-fold domains"/>
    <property type="match status" value="1"/>
</dbReference>
<feature type="domain" description="Gfo/Idh/MocA-like oxidoreductase N-terminal" evidence="1">
    <location>
        <begin position="6"/>
        <end position="124"/>
    </location>
</feature>
<dbReference type="OrthoDB" id="9815825at2"/>
<evidence type="ECO:0000313" key="3">
    <source>
        <dbReference type="EMBL" id="BDI34425.1"/>
    </source>
</evidence>
<dbReference type="InterPro" id="IPR055170">
    <property type="entry name" value="GFO_IDH_MocA-like_dom"/>
</dbReference>
<dbReference type="Gene3D" id="3.40.50.720">
    <property type="entry name" value="NAD(P)-binding Rossmann-like Domain"/>
    <property type="match status" value="1"/>
</dbReference>
<dbReference type="GO" id="GO:0000166">
    <property type="term" value="F:nucleotide binding"/>
    <property type="evidence" value="ECO:0007669"/>
    <property type="project" value="InterPro"/>
</dbReference>
<dbReference type="Proteomes" id="UP000287394">
    <property type="component" value="Chromosome"/>
</dbReference>
<dbReference type="SUPFAM" id="SSF55347">
    <property type="entry name" value="Glyceraldehyde-3-phosphate dehydrogenase-like, C-terminal domain"/>
    <property type="match status" value="1"/>
</dbReference>
<sequence>MTKLTTAFLGVAHIHTPDFVRRLNARSGEITVKYVYDREAERGTKVAGEVNAQFVSDVDTILNDSEVTSIIVCSETKFHEDLVIRAAKAGKDLFVEKPLGFGAKDSQAIAAAIKEAGVLFQTGFFQRSSPINQFIKREIEAGNLGKITRVSYSNCHQAALDGWFDTDWRWLADKSLAGGGAMLDLGAHMLDLIIDTIIPSEGEVTNLAAALGNKGGRYGTEIDEFGTALLTFASGATAVFDASWIDPKLRSAWEIYGTEGQIQVAGNDVLYFSQKVEGADGSAVTDLPENAPHAFDLWVNALQGKELVVPLVSVDQAALGSTLMERIYIAAGRTTR</sequence>
<organism evidence="3 4">
    <name type="scientific">Capsulimonas corticalis</name>
    <dbReference type="NCBI Taxonomy" id="2219043"/>
    <lineage>
        <taxon>Bacteria</taxon>
        <taxon>Bacillati</taxon>
        <taxon>Armatimonadota</taxon>
        <taxon>Armatimonadia</taxon>
        <taxon>Capsulimonadales</taxon>
        <taxon>Capsulimonadaceae</taxon>
        <taxon>Capsulimonas</taxon>
    </lineage>
</organism>
<dbReference type="Gene3D" id="3.30.360.10">
    <property type="entry name" value="Dihydrodipicolinate Reductase, domain 2"/>
    <property type="match status" value="1"/>
</dbReference>
<dbReference type="PANTHER" id="PTHR43377:SF1">
    <property type="entry name" value="BILIVERDIN REDUCTASE A"/>
    <property type="match status" value="1"/>
</dbReference>
<dbReference type="Pfam" id="PF22725">
    <property type="entry name" value="GFO_IDH_MocA_C3"/>
    <property type="match status" value="1"/>
</dbReference>
<gene>
    <name evidence="3" type="ORF">CCAX7_64760</name>
</gene>
<name>A0A402CQX2_9BACT</name>
<dbReference type="InterPro" id="IPR036291">
    <property type="entry name" value="NAD(P)-bd_dom_sf"/>
</dbReference>
<evidence type="ECO:0000259" key="2">
    <source>
        <dbReference type="Pfam" id="PF22725"/>
    </source>
</evidence>